<dbReference type="AlphaFoldDB" id="J3NCD6"/>
<accession>J3NCD6</accession>
<protein>
    <submittedName>
        <fullName evidence="1">Uncharacterized protein</fullName>
    </submittedName>
</protein>
<evidence type="ECO:0000313" key="2">
    <source>
        <dbReference type="Proteomes" id="UP000006038"/>
    </source>
</evidence>
<reference evidence="1" key="2">
    <citation type="submission" date="2013-04" db="UniProtKB">
        <authorList>
            <consortium name="EnsemblPlants"/>
        </authorList>
    </citation>
    <scope>IDENTIFICATION</scope>
</reference>
<sequence length="139" mass="15848">MAYREATQIELGASELAAEQIKMGCTWASLLQPCATHRRKPPMLVRLCLKELWMLIFMSSLGVMMTKYECIDHVHYGDNLILALSLNKSSRIICETDNVAYYHIQPFNLTSVKINLMVSRAPCLRDQSHGLKDSTLKWS</sequence>
<evidence type="ECO:0000313" key="1">
    <source>
        <dbReference type="EnsemblPlants" id="OB12G16440.1"/>
    </source>
</evidence>
<reference evidence="1" key="1">
    <citation type="journal article" date="2013" name="Nat. Commun.">
        <title>Whole-genome sequencing of Oryza brachyantha reveals mechanisms underlying Oryza genome evolution.</title>
        <authorList>
            <person name="Chen J."/>
            <person name="Huang Q."/>
            <person name="Gao D."/>
            <person name="Wang J."/>
            <person name="Lang Y."/>
            <person name="Liu T."/>
            <person name="Li B."/>
            <person name="Bai Z."/>
            <person name="Luis Goicoechea J."/>
            <person name="Liang C."/>
            <person name="Chen C."/>
            <person name="Zhang W."/>
            <person name="Sun S."/>
            <person name="Liao Y."/>
            <person name="Zhang X."/>
            <person name="Yang L."/>
            <person name="Song C."/>
            <person name="Wang M."/>
            <person name="Shi J."/>
            <person name="Liu G."/>
            <person name="Liu J."/>
            <person name="Zhou H."/>
            <person name="Zhou W."/>
            <person name="Yu Q."/>
            <person name="An N."/>
            <person name="Chen Y."/>
            <person name="Cai Q."/>
            <person name="Wang B."/>
            <person name="Liu B."/>
            <person name="Min J."/>
            <person name="Huang Y."/>
            <person name="Wu H."/>
            <person name="Li Z."/>
            <person name="Zhang Y."/>
            <person name="Yin Y."/>
            <person name="Song W."/>
            <person name="Jiang J."/>
            <person name="Jackson S.A."/>
            <person name="Wing R.A."/>
            <person name="Wang J."/>
            <person name="Chen M."/>
        </authorList>
    </citation>
    <scope>NUCLEOTIDE SEQUENCE [LARGE SCALE GENOMIC DNA]</scope>
    <source>
        <strain evidence="1">cv. IRGC 101232</strain>
    </source>
</reference>
<dbReference type="Proteomes" id="UP000006038">
    <property type="component" value="Chromosome 12"/>
</dbReference>
<dbReference type="Gramene" id="OB12G16440.1">
    <property type="protein sequence ID" value="OB12G16440.1"/>
    <property type="gene ID" value="OB12G16440"/>
</dbReference>
<organism evidence="1">
    <name type="scientific">Oryza brachyantha</name>
    <name type="common">malo sina</name>
    <dbReference type="NCBI Taxonomy" id="4533"/>
    <lineage>
        <taxon>Eukaryota</taxon>
        <taxon>Viridiplantae</taxon>
        <taxon>Streptophyta</taxon>
        <taxon>Embryophyta</taxon>
        <taxon>Tracheophyta</taxon>
        <taxon>Spermatophyta</taxon>
        <taxon>Magnoliopsida</taxon>
        <taxon>Liliopsida</taxon>
        <taxon>Poales</taxon>
        <taxon>Poaceae</taxon>
        <taxon>BOP clade</taxon>
        <taxon>Oryzoideae</taxon>
        <taxon>Oryzeae</taxon>
        <taxon>Oryzinae</taxon>
        <taxon>Oryza</taxon>
    </lineage>
</organism>
<dbReference type="EnsemblPlants" id="OB12G16440.1">
    <property type="protein sequence ID" value="OB12G16440.1"/>
    <property type="gene ID" value="OB12G16440"/>
</dbReference>
<name>J3NCD6_ORYBR</name>
<keyword evidence="2" id="KW-1185">Reference proteome</keyword>
<dbReference type="HOGENOM" id="CLU_1848183_0_0_1"/>
<proteinExistence type="predicted"/>